<dbReference type="AlphaFoldDB" id="A0AA36NBN9"/>
<proteinExistence type="predicted"/>
<dbReference type="Proteomes" id="UP001178507">
    <property type="component" value="Unassembled WGS sequence"/>
</dbReference>
<evidence type="ECO:0000313" key="3">
    <source>
        <dbReference type="Proteomes" id="UP001178507"/>
    </source>
</evidence>
<dbReference type="EMBL" id="CAUJNA010003628">
    <property type="protein sequence ID" value="CAJ1406415.1"/>
    <property type="molecule type" value="Genomic_DNA"/>
</dbReference>
<sequence length="280" mass="30242">TDLEDHSRAMRHALLAGLGLFNSAHGDPLWWRLAVNSEEAQWHICNLRLYQDRDCLRPLSGSLVKSRSSSPALRSTYSQDTIFSEWASNCEGSCAPMDAWVAVELYQPMVVQCLRYEECQTAFTPSTTAAAAPGPPTPTTSKATTSTGVAGPTVTITTTNPFLNLGGLGLGLAAREIVLHRASSGFDWSLVASWTGAQPGAQVSMTMSTYFPQTQGYTATWQPAADGCSRCGMANTGVAAREVIQAVFSDKVYFGEGDIEIFRGSYSTLRMSAQSSPWFQ</sequence>
<feature type="region of interest" description="Disordered" evidence="1">
    <location>
        <begin position="126"/>
        <end position="148"/>
    </location>
</feature>
<keyword evidence="3" id="KW-1185">Reference proteome</keyword>
<accession>A0AA36NBN9</accession>
<protein>
    <submittedName>
        <fullName evidence="2">Uncharacterized protein</fullName>
    </submittedName>
</protein>
<feature type="non-terminal residue" evidence="2">
    <location>
        <position position="1"/>
    </location>
</feature>
<feature type="non-terminal residue" evidence="2">
    <location>
        <position position="280"/>
    </location>
</feature>
<comment type="caution">
    <text evidence="2">The sequence shown here is derived from an EMBL/GenBank/DDBJ whole genome shotgun (WGS) entry which is preliminary data.</text>
</comment>
<organism evidence="2 3">
    <name type="scientific">Effrenium voratum</name>
    <dbReference type="NCBI Taxonomy" id="2562239"/>
    <lineage>
        <taxon>Eukaryota</taxon>
        <taxon>Sar</taxon>
        <taxon>Alveolata</taxon>
        <taxon>Dinophyceae</taxon>
        <taxon>Suessiales</taxon>
        <taxon>Symbiodiniaceae</taxon>
        <taxon>Effrenium</taxon>
    </lineage>
</organism>
<reference evidence="2" key="1">
    <citation type="submission" date="2023-08" db="EMBL/GenBank/DDBJ databases">
        <authorList>
            <person name="Chen Y."/>
            <person name="Shah S."/>
            <person name="Dougan E. K."/>
            <person name="Thang M."/>
            <person name="Chan C."/>
        </authorList>
    </citation>
    <scope>NUCLEOTIDE SEQUENCE</scope>
</reference>
<feature type="compositionally biased region" description="Low complexity" evidence="1">
    <location>
        <begin position="139"/>
        <end position="148"/>
    </location>
</feature>
<name>A0AA36NBN9_9DINO</name>
<gene>
    <name evidence="2" type="ORF">EVOR1521_LOCUS28386</name>
</gene>
<evidence type="ECO:0000313" key="2">
    <source>
        <dbReference type="EMBL" id="CAJ1406415.1"/>
    </source>
</evidence>
<evidence type="ECO:0000256" key="1">
    <source>
        <dbReference type="SAM" id="MobiDB-lite"/>
    </source>
</evidence>